<dbReference type="EMBL" id="MGGP01000013">
    <property type="protein sequence ID" value="OGM32673.1"/>
    <property type="molecule type" value="Genomic_DNA"/>
</dbReference>
<comment type="caution">
    <text evidence="2">The sequence shown here is derived from an EMBL/GenBank/DDBJ whole genome shotgun (WGS) entry which is preliminary data.</text>
</comment>
<name>A0A1F7YZ79_9BACT</name>
<gene>
    <name evidence="2" type="ORF">A2803_01275</name>
</gene>
<accession>A0A1F7YZ79</accession>
<proteinExistence type="predicted"/>
<keyword evidence="1" id="KW-0472">Membrane</keyword>
<keyword evidence="1" id="KW-1133">Transmembrane helix</keyword>
<evidence type="ECO:0000313" key="3">
    <source>
        <dbReference type="Proteomes" id="UP000178870"/>
    </source>
</evidence>
<dbReference type="AlphaFoldDB" id="A0A1F7YZ79"/>
<protein>
    <submittedName>
        <fullName evidence="2">Uncharacterized protein</fullName>
    </submittedName>
</protein>
<feature type="transmembrane region" description="Helical" evidence="1">
    <location>
        <begin position="6"/>
        <end position="25"/>
    </location>
</feature>
<dbReference type="Proteomes" id="UP000178870">
    <property type="component" value="Unassembled WGS sequence"/>
</dbReference>
<sequence>MNNKGFTPLIFLLFVPVILIVLFLVSTNGSLLTQMASPIETYERAKSDLADIQKKVGVNVNWQFDQKTKNWQAIGVASNCPEPLVFPSPVDMSLVSGILYPGQERGGDYKPHGGFRFDNRDDNNIEVRAIFDGYILKASRYEDIGGEVQNFLFYVSNCGIMVMHDHLLTLSPKLQEVFAKIPLNKNGDSRTTEVTPKVYVKKDEVLATAIGYKSFPSGYAGRNVFVDFGLYDLRKTNGFDYDTAFRSKHPNIDEYGVYAVCWFDYIDAKDASLVKSLPAGGHEGKVSDYCK</sequence>
<reference evidence="2 3" key="1">
    <citation type="journal article" date="2016" name="Nat. Commun.">
        <title>Thousands of microbial genomes shed light on interconnected biogeochemical processes in an aquifer system.</title>
        <authorList>
            <person name="Anantharaman K."/>
            <person name="Brown C.T."/>
            <person name="Hug L.A."/>
            <person name="Sharon I."/>
            <person name="Castelle C.J."/>
            <person name="Probst A.J."/>
            <person name="Thomas B.C."/>
            <person name="Singh A."/>
            <person name="Wilkins M.J."/>
            <person name="Karaoz U."/>
            <person name="Brodie E.L."/>
            <person name="Williams K.H."/>
            <person name="Hubbard S.S."/>
            <person name="Banfield J.F."/>
        </authorList>
    </citation>
    <scope>NUCLEOTIDE SEQUENCE [LARGE SCALE GENOMIC DNA]</scope>
</reference>
<evidence type="ECO:0000313" key="2">
    <source>
        <dbReference type="EMBL" id="OGM32673.1"/>
    </source>
</evidence>
<evidence type="ECO:0000256" key="1">
    <source>
        <dbReference type="SAM" id="Phobius"/>
    </source>
</evidence>
<keyword evidence="1" id="KW-0812">Transmembrane</keyword>
<organism evidence="2 3">
    <name type="scientific">Candidatus Woesebacteria bacterium RIFCSPHIGHO2_01_FULL_44_21</name>
    <dbReference type="NCBI Taxonomy" id="1802503"/>
    <lineage>
        <taxon>Bacteria</taxon>
        <taxon>Candidatus Woeseibacteriota</taxon>
    </lineage>
</organism>